<protein>
    <submittedName>
        <fullName evidence="1">Uncharacterized protein</fullName>
    </submittedName>
</protein>
<organism evidence="1 2">
    <name type="scientific">Photobacterium andalusiense</name>
    <dbReference type="NCBI Taxonomy" id="2204296"/>
    <lineage>
        <taxon>Bacteria</taxon>
        <taxon>Pseudomonadati</taxon>
        <taxon>Pseudomonadota</taxon>
        <taxon>Gammaproteobacteria</taxon>
        <taxon>Vibrionales</taxon>
        <taxon>Vibrionaceae</taxon>
        <taxon>Photobacterium</taxon>
    </lineage>
</organism>
<keyword evidence="2" id="KW-1185">Reference proteome</keyword>
<reference evidence="2" key="1">
    <citation type="submission" date="2017-06" db="EMBL/GenBank/DDBJ databases">
        <authorList>
            <person name="Rodrigo-Torres L."/>
            <person name="Arahal R.D."/>
            <person name="Lucena T."/>
        </authorList>
    </citation>
    <scope>NUCLEOTIDE SEQUENCE [LARGE SCALE GENOMIC DNA]</scope>
    <source>
        <strain evidence="2">CECT 9192</strain>
    </source>
</reference>
<evidence type="ECO:0000313" key="1">
    <source>
        <dbReference type="EMBL" id="SMY34231.1"/>
    </source>
</evidence>
<gene>
    <name evidence="1" type="ORF">PAND9192_01226</name>
</gene>
<sequence length="146" mass="16238">MSKFTESERAAMAEELAVNGFNSLLRLIVLHDENISDVTSAKYKVGIYCCASGSAIKSWSKHGLRGIYVERALEFAACYHLPINAHQLEPTKAIIEQWLEYDYNLVKSGRAKASTFNGWDIAARGILDKELVKKANAKRLTCVGEV</sequence>
<name>A0A1Y6MGA1_9GAMM</name>
<proteinExistence type="predicted"/>
<dbReference type="AlphaFoldDB" id="A0A1Y6MGA1"/>
<dbReference type="RefSeq" id="WP_087853009.1">
    <property type="nucleotide sequence ID" value="NZ_FYAJ01000002.1"/>
</dbReference>
<evidence type="ECO:0000313" key="2">
    <source>
        <dbReference type="Proteomes" id="UP000195719"/>
    </source>
</evidence>
<accession>A0A1Y6MGA1</accession>
<dbReference type="EMBL" id="FYAJ01000002">
    <property type="protein sequence ID" value="SMY34231.1"/>
    <property type="molecule type" value="Genomic_DNA"/>
</dbReference>
<dbReference type="Proteomes" id="UP000195719">
    <property type="component" value="Unassembled WGS sequence"/>
</dbReference>